<dbReference type="STRING" id="235985.SAMN05414137_118135"/>
<dbReference type="RefSeq" id="WP_042446185.1">
    <property type="nucleotide sequence ID" value="NZ_BBPN01000010.1"/>
</dbReference>
<dbReference type="InterPro" id="IPR036736">
    <property type="entry name" value="ACP-like_sf"/>
</dbReference>
<keyword evidence="7" id="KW-1185">Reference proteome</keyword>
<dbReference type="GO" id="GO:0043041">
    <property type="term" value="P:amino acid activation for nonribosomal peptide biosynthetic process"/>
    <property type="evidence" value="ECO:0007669"/>
    <property type="project" value="TreeGrafter"/>
</dbReference>
<keyword evidence="3" id="KW-0597">Phosphoprotein</keyword>
<dbReference type="GO" id="GO:0044550">
    <property type="term" value="P:secondary metabolite biosynthetic process"/>
    <property type="evidence" value="ECO:0007669"/>
    <property type="project" value="TreeGrafter"/>
</dbReference>
<dbReference type="PROSITE" id="PS50075">
    <property type="entry name" value="CARRIER"/>
    <property type="match status" value="1"/>
</dbReference>
<dbReference type="Gene3D" id="3.30.559.10">
    <property type="entry name" value="Chloramphenicol acetyltransferase-like domain"/>
    <property type="match status" value="1"/>
</dbReference>
<dbReference type="Gene3D" id="3.30.559.30">
    <property type="entry name" value="Nonribosomal peptide synthetase, condensation domain"/>
    <property type="match status" value="1"/>
</dbReference>
<dbReference type="Pfam" id="PF13193">
    <property type="entry name" value="AMP-binding_C"/>
    <property type="match status" value="1"/>
</dbReference>
<dbReference type="PANTHER" id="PTHR45527">
    <property type="entry name" value="NONRIBOSOMAL PEPTIDE SYNTHETASE"/>
    <property type="match status" value="1"/>
</dbReference>
<feature type="domain" description="Carrier" evidence="5">
    <location>
        <begin position="1054"/>
        <end position="1130"/>
    </location>
</feature>
<organism evidence="6 7">
    <name type="scientific">Streptacidiphilus jiangxiensis</name>
    <dbReference type="NCBI Taxonomy" id="235985"/>
    <lineage>
        <taxon>Bacteria</taxon>
        <taxon>Bacillati</taxon>
        <taxon>Actinomycetota</taxon>
        <taxon>Actinomycetes</taxon>
        <taxon>Kitasatosporales</taxon>
        <taxon>Streptomycetaceae</taxon>
        <taxon>Streptacidiphilus</taxon>
    </lineage>
</organism>
<dbReference type="InterPro" id="IPR020845">
    <property type="entry name" value="AMP-binding_CS"/>
</dbReference>
<feature type="compositionally biased region" description="Basic and acidic residues" evidence="4">
    <location>
        <begin position="80"/>
        <end position="89"/>
    </location>
</feature>
<dbReference type="Pfam" id="PF00501">
    <property type="entry name" value="AMP-binding"/>
    <property type="match status" value="1"/>
</dbReference>
<dbReference type="PANTHER" id="PTHR45527:SF1">
    <property type="entry name" value="FATTY ACID SYNTHASE"/>
    <property type="match status" value="1"/>
</dbReference>
<dbReference type="GO" id="GO:0008610">
    <property type="term" value="P:lipid biosynthetic process"/>
    <property type="evidence" value="ECO:0007669"/>
    <property type="project" value="UniProtKB-ARBA"/>
</dbReference>
<evidence type="ECO:0000313" key="6">
    <source>
        <dbReference type="EMBL" id="SEM10351.1"/>
    </source>
</evidence>
<dbReference type="GO" id="GO:0031177">
    <property type="term" value="F:phosphopantetheine binding"/>
    <property type="evidence" value="ECO:0007669"/>
    <property type="project" value="InterPro"/>
</dbReference>
<evidence type="ECO:0000259" key="5">
    <source>
        <dbReference type="PROSITE" id="PS50075"/>
    </source>
</evidence>
<dbReference type="AlphaFoldDB" id="A0A1H7VM62"/>
<dbReference type="InterPro" id="IPR010071">
    <property type="entry name" value="AA_adenyl_dom"/>
</dbReference>
<dbReference type="InterPro" id="IPR025110">
    <property type="entry name" value="AMP-bd_C"/>
</dbReference>
<dbReference type="InterPro" id="IPR045851">
    <property type="entry name" value="AMP-bd_C_sf"/>
</dbReference>
<dbReference type="eggNOG" id="COG1020">
    <property type="taxonomic scope" value="Bacteria"/>
</dbReference>
<dbReference type="InterPro" id="IPR000873">
    <property type="entry name" value="AMP-dep_synth/lig_dom"/>
</dbReference>
<dbReference type="SUPFAM" id="SSF52777">
    <property type="entry name" value="CoA-dependent acyltransferases"/>
    <property type="match status" value="2"/>
</dbReference>
<dbReference type="Gene3D" id="1.10.1200.10">
    <property type="entry name" value="ACP-like"/>
    <property type="match status" value="2"/>
</dbReference>
<dbReference type="GO" id="GO:0017000">
    <property type="term" value="P:antibiotic biosynthetic process"/>
    <property type="evidence" value="ECO:0007669"/>
    <property type="project" value="UniProtKB-ARBA"/>
</dbReference>
<dbReference type="Gene3D" id="3.40.50.12780">
    <property type="entry name" value="N-terminal domain of ligase-like"/>
    <property type="match status" value="1"/>
</dbReference>
<proteinExistence type="predicted"/>
<dbReference type="SUPFAM" id="SSF47336">
    <property type="entry name" value="ACP-like"/>
    <property type="match status" value="1"/>
</dbReference>
<protein>
    <submittedName>
        <fullName evidence="6">Amino acid adenylation domain-containing protein</fullName>
    </submittedName>
</protein>
<dbReference type="Pfam" id="PF00668">
    <property type="entry name" value="Condensation"/>
    <property type="match status" value="1"/>
</dbReference>
<dbReference type="InterPro" id="IPR009081">
    <property type="entry name" value="PP-bd_ACP"/>
</dbReference>
<dbReference type="GO" id="GO:0005737">
    <property type="term" value="C:cytoplasm"/>
    <property type="evidence" value="ECO:0007669"/>
    <property type="project" value="TreeGrafter"/>
</dbReference>
<evidence type="ECO:0000256" key="3">
    <source>
        <dbReference type="ARBA" id="ARBA00022553"/>
    </source>
</evidence>
<dbReference type="PROSITE" id="PS00455">
    <property type="entry name" value="AMP_BINDING"/>
    <property type="match status" value="1"/>
</dbReference>
<dbReference type="EMBL" id="FOAZ01000018">
    <property type="protein sequence ID" value="SEM10351.1"/>
    <property type="molecule type" value="Genomic_DNA"/>
</dbReference>
<dbReference type="Proteomes" id="UP000183015">
    <property type="component" value="Unassembled WGS sequence"/>
</dbReference>
<dbReference type="SUPFAM" id="SSF56801">
    <property type="entry name" value="Acetyl-CoA synthetase-like"/>
    <property type="match status" value="1"/>
</dbReference>
<dbReference type="InterPro" id="IPR020806">
    <property type="entry name" value="PKS_PP-bd"/>
</dbReference>
<evidence type="ECO:0000256" key="1">
    <source>
        <dbReference type="ARBA" id="ARBA00001957"/>
    </source>
</evidence>
<reference evidence="7" key="1">
    <citation type="submission" date="2016-10" db="EMBL/GenBank/DDBJ databases">
        <authorList>
            <person name="Varghese N."/>
        </authorList>
    </citation>
    <scope>NUCLEOTIDE SEQUENCE [LARGE SCALE GENOMIC DNA]</scope>
    <source>
        <strain evidence="7">DSM 45096 / BCRC 16803 / CGMCC 4.1857 / CIP 109030 / JCM 12277 / KCTC 19219 / NBRC 100920 / 33214</strain>
    </source>
</reference>
<dbReference type="InterPro" id="IPR042099">
    <property type="entry name" value="ANL_N_sf"/>
</dbReference>
<comment type="cofactor">
    <cofactor evidence="1">
        <name>pantetheine 4'-phosphate</name>
        <dbReference type="ChEBI" id="CHEBI:47942"/>
    </cofactor>
</comment>
<dbReference type="InterPro" id="IPR023213">
    <property type="entry name" value="CAT-like_dom_sf"/>
</dbReference>
<keyword evidence="2" id="KW-0596">Phosphopantetheine</keyword>
<dbReference type="GO" id="GO:0003824">
    <property type="term" value="F:catalytic activity"/>
    <property type="evidence" value="ECO:0007669"/>
    <property type="project" value="InterPro"/>
</dbReference>
<dbReference type="NCBIfam" id="TIGR01733">
    <property type="entry name" value="AA-adenyl-dom"/>
    <property type="match status" value="1"/>
</dbReference>
<sequence length="1135" mass="120319">MDADVTTLAARVLGRTADALEAEAAGASFVALGGTSLRAVDLVARAERAGTALDLVRLLGPEPLAAVLAQGRPCAPAPRQEPEAHRPTERAATPAEASMLLSEEAGAETAWHLLFSADLRGALDVDRLTAAVQAVTDRHDALRTVFHRRPEGLRARVVPGWRARLLRQELELPDGAAGADLLHAALRPSSVRLLAPFERPPVVFVLTRAAADRHVLSLLVHHVVADGWSIGVIWRELFDHYRGEGPQGDAPSLVPAAPDAVEEAAARRIAELADAPRIVRFPSDLAREEYFDHRGTRLPVELDAPTRDRCLGLATDSGVTRNAVLLAAWSLACARRAGVDDLLLGLSWAGRTGAREQDTVGLVTTLLPVRCAIGTEATVREHVAGVGDAVRSALGARQVPFERLSSGLGVVTDTAQNALVQVAFAAHDEMVPGRVDVPGLEVEIHEGHCGGAVFDALLYVQRWGDRPRLCVEYATSALAPWEAAALVADFRAVLAALLDEANRDRPLRELLERRTPDPEPVEADGPADVCEPTDVWQLVESVALGRPDEPAVLEPGAAPLTYAELVRRVEAQAAALRAAGVEPGDRVVVAVPRSAREVVAVLAVLRAGAAYIGLEPGLPATFLRHVFEQAEPSSVLADSGRADELRQAGLRVNVLEPLDPWGRAEPVTPTPAAAPDPERVAYIAFTSGSTGRPKAVRVPHRAVCRLVADEGVVRGSAAWRFLRFAPLSFDASTLELFAPLAAGGTVVVHPDQVPTPSSLAQFLSAHQVTGLWLTAGLFRLVADHAPHAFGRVDQLLTGGDTVPAAQVRRVLEHCPGLRVTNGYGPTENTTFTTVHHLDDAAEVGATVPIGRPITGTGVTVRDENGLPVPYGAVGELCASGAGLALDYLNDPEATDRAFRQDAEGGRHYRTGDLVRWDADGNLRILGRRDRQVKIRGFRIELEGVGAVLGGLPGVADATVVAAADDQGETRLVAGVVVRDGSPDLARLRALAAERLPGHAVPALWALCSALPMTANGKVDVAALTVLALGADAADAAADDGDAGRASEAAERGVPPLEEIEDTVAEIWEKVLGTDDFGYHDRFADVGGDSLRIPSVRDGLVAAYPGCPIKLVELFRCPTIAELAVFLHKKMKDQAW</sequence>
<name>A0A1H7VM62_STRJI</name>
<dbReference type="SMART" id="SM00823">
    <property type="entry name" value="PKS_PP"/>
    <property type="match status" value="1"/>
</dbReference>
<evidence type="ECO:0000256" key="2">
    <source>
        <dbReference type="ARBA" id="ARBA00022450"/>
    </source>
</evidence>
<gene>
    <name evidence="6" type="ORF">SAMN05414137_118135</name>
</gene>
<feature type="region of interest" description="Disordered" evidence="4">
    <location>
        <begin position="72"/>
        <end position="94"/>
    </location>
</feature>
<accession>A0A1H7VM62</accession>
<dbReference type="Gene3D" id="3.30.300.30">
    <property type="match status" value="1"/>
</dbReference>
<dbReference type="Pfam" id="PF00550">
    <property type="entry name" value="PP-binding"/>
    <property type="match status" value="2"/>
</dbReference>
<dbReference type="InterPro" id="IPR001242">
    <property type="entry name" value="Condensation_dom"/>
</dbReference>
<evidence type="ECO:0000313" key="7">
    <source>
        <dbReference type="Proteomes" id="UP000183015"/>
    </source>
</evidence>
<evidence type="ECO:0000256" key="4">
    <source>
        <dbReference type="SAM" id="MobiDB-lite"/>
    </source>
</evidence>